<keyword evidence="2" id="KW-1185">Reference proteome</keyword>
<dbReference type="Proteomes" id="UP000887566">
    <property type="component" value="Unplaced"/>
</dbReference>
<organism evidence="2 3">
    <name type="scientific">Plectus sambesii</name>
    <dbReference type="NCBI Taxonomy" id="2011161"/>
    <lineage>
        <taxon>Eukaryota</taxon>
        <taxon>Metazoa</taxon>
        <taxon>Ecdysozoa</taxon>
        <taxon>Nematoda</taxon>
        <taxon>Chromadorea</taxon>
        <taxon>Plectida</taxon>
        <taxon>Plectina</taxon>
        <taxon>Plectoidea</taxon>
        <taxon>Plectidae</taxon>
        <taxon>Plectus</taxon>
    </lineage>
</organism>
<evidence type="ECO:0000313" key="2">
    <source>
        <dbReference type="Proteomes" id="UP000887566"/>
    </source>
</evidence>
<proteinExistence type="predicted"/>
<accession>A0A914VTX2</accession>
<feature type="compositionally biased region" description="Polar residues" evidence="1">
    <location>
        <begin position="73"/>
        <end position="91"/>
    </location>
</feature>
<feature type="region of interest" description="Disordered" evidence="1">
    <location>
        <begin position="73"/>
        <end position="115"/>
    </location>
</feature>
<feature type="region of interest" description="Disordered" evidence="1">
    <location>
        <begin position="1"/>
        <end position="27"/>
    </location>
</feature>
<dbReference type="WBParaSite" id="PSAMB.scaffold23852size406.g39009.t1">
    <property type="protein sequence ID" value="PSAMB.scaffold23852size406.g39009.t1"/>
    <property type="gene ID" value="PSAMB.scaffold23852size406.g39009"/>
</dbReference>
<feature type="compositionally biased region" description="Polar residues" evidence="1">
    <location>
        <begin position="10"/>
        <end position="27"/>
    </location>
</feature>
<evidence type="ECO:0000256" key="1">
    <source>
        <dbReference type="SAM" id="MobiDB-lite"/>
    </source>
</evidence>
<dbReference type="AlphaFoldDB" id="A0A914VTX2"/>
<sequence>MEQYDYAQQPLPSSSTASYAKPTTSSSIDVSGLELLDDLAPMDIARLLAESESVLSPDCPMLEGAVVDSHSLNSYNPVHQQHAEQQASCSTSHQSYSAQPHHQHHQQIDQSSSRTPLNIEISCQQQQH</sequence>
<evidence type="ECO:0000313" key="3">
    <source>
        <dbReference type="WBParaSite" id="PSAMB.scaffold23852size406.g39009.t1"/>
    </source>
</evidence>
<protein>
    <submittedName>
        <fullName evidence="3">Uncharacterized protein</fullName>
    </submittedName>
</protein>
<reference evidence="3" key="1">
    <citation type="submission" date="2022-11" db="UniProtKB">
        <authorList>
            <consortium name="WormBaseParasite"/>
        </authorList>
    </citation>
    <scope>IDENTIFICATION</scope>
</reference>
<name>A0A914VTX2_9BILA</name>